<name>A0A7W8GG06_9DEIO</name>
<proteinExistence type="predicted"/>
<sequence length="170" mass="19088">MRPTLHLLVGLPGSGKTTLARRLEAEHRALRLTPDEWMQPLFGEGEAGGKRWVLESELLWGVAARVLGLGVGVVLDFGLWAREERDDFRARGEALGARVELVWLDLPREDLWRRLEARNGTRPPGTFAITRAELDGWWDLFQRPGADELGQGGWRILGHDPASSERAHPD</sequence>
<dbReference type="RefSeq" id="WP_184029558.1">
    <property type="nucleotide sequence ID" value="NZ_JACHFN010000008.1"/>
</dbReference>
<dbReference type="Pfam" id="PF13671">
    <property type="entry name" value="AAA_33"/>
    <property type="match status" value="1"/>
</dbReference>
<accession>A0A7W8GG06</accession>
<dbReference type="InterPro" id="IPR027417">
    <property type="entry name" value="P-loop_NTPase"/>
</dbReference>
<gene>
    <name evidence="1" type="ORF">HNQ09_002435</name>
</gene>
<protein>
    <recommendedName>
        <fullName evidence="3">Kinase</fullName>
    </recommendedName>
</protein>
<dbReference type="PANTHER" id="PTHR37807">
    <property type="entry name" value="OS07G0160300 PROTEIN"/>
    <property type="match status" value="1"/>
</dbReference>
<dbReference type="EMBL" id="JACHFN010000008">
    <property type="protein sequence ID" value="MBB5234992.1"/>
    <property type="molecule type" value="Genomic_DNA"/>
</dbReference>
<dbReference type="SUPFAM" id="SSF52540">
    <property type="entry name" value="P-loop containing nucleoside triphosphate hydrolases"/>
    <property type="match status" value="1"/>
</dbReference>
<evidence type="ECO:0000313" key="1">
    <source>
        <dbReference type="EMBL" id="MBB5234992.1"/>
    </source>
</evidence>
<organism evidence="1 2">
    <name type="scientific">Deinococcus budaensis</name>
    <dbReference type="NCBI Taxonomy" id="1665626"/>
    <lineage>
        <taxon>Bacteria</taxon>
        <taxon>Thermotogati</taxon>
        <taxon>Deinococcota</taxon>
        <taxon>Deinococci</taxon>
        <taxon>Deinococcales</taxon>
        <taxon>Deinococcaceae</taxon>
        <taxon>Deinococcus</taxon>
    </lineage>
</organism>
<dbReference type="AlphaFoldDB" id="A0A7W8GG06"/>
<dbReference type="PANTHER" id="PTHR37807:SF3">
    <property type="entry name" value="OS07G0160300 PROTEIN"/>
    <property type="match status" value="1"/>
</dbReference>
<evidence type="ECO:0008006" key="3">
    <source>
        <dbReference type="Google" id="ProtNLM"/>
    </source>
</evidence>
<evidence type="ECO:0000313" key="2">
    <source>
        <dbReference type="Proteomes" id="UP000525389"/>
    </source>
</evidence>
<comment type="caution">
    <text evidence="1">The sequence shown here is derived from an EMBL/GenBank/DDBJ whole genome shotgun (WGS) entry which is preliminary data.</text>
</comment>
<keyword evidence="2" id="KW-1185">Reference proteome</keyword>
<dbReference type="Gene3D" id="3.40.50.300">
    <property type="entry name" value="P-loop containing nucleotide triphosphate hydrolases"/>
    <property type="match status" value="1"/>
</dbReference>
<dbReference type="Proteomes" id="UP000525389">
    <property type="component" value="Unassembled WGS sequence"/>
</dbReference>
<reference evidence="1 2" key="1">
    <citation type="submission" date="2020-08" db="EMBL/GenBank/DDBJ databases">
        <title>Genomic Encyclopedia of Type Strains, Phase IV (KMG-IV): sequencing the most valuable type-strain genomes for metagenomic binning, comparative biology and taxonomic classification.</title>
        <authorList>
            <person name="Goeker M."/>
        </authorList>
    </citation>
    <scope>NUCLEOTIDE SEQUENCE [LARGE SCALE GENOMIC DNA]</scope>
    <source>
        <strain evidence="1 2">DSM 101791</strain>
    </source>
</reference>